<evidence type="ECO:0000256" key="3">
    <source>
        <dbReference type="ARBA" id="ARBA00022448"/>
    </source>
</evidence>
<dbReference type="Proteomes" id="UP000198642">
    <property type="component" value="Unassembled WGS sequence"/>
</dbReference>
<dbReference type="AlphaFoldDB" id="A0A1I0VNV1"/>
<evidence type="ECO:0000256" key="5">
    <source>
        <dbReference type="ARBA" id="ARBA00022927"/>
    </source>
</evidence>
<evidence type="ECO:0000259" key="9">
    <source>
        <dbReference type="Pfam" id="PF02108"/>
    </source>
</evidence>
<feature type="coiled-coil region" evidence="8">
    <location>
        <begin position="56"/>
        <end position="143"/>
    </location>
</feature>
<evidence type="ECO:0000313" key="10">
    <source>
        <dbReference type="EMBL" id="SFA77673.1"/>
    </source>
</evidence>
<sequence>MKTLVKLSLLVVEVTILLSNINSNGPKNVKSKKISIRPIDVNPHESESDKEEEYMQQHIQSEINQAYEELQQIKKEKRSLLSQTNAEIETLKADWETKKQQYIEQAKQEGYAEGFEQGKADGLQQYKQLIADANEVVRAATKDYHSTIEQSDEIILDLAIHTAEKIIQQQLDEHPDMFMHLVQSAIRGIKDKSEIAIYLHPVNYDLVIRQKDELTHFDDRNVQVTIYANDELKEGSCLIEHPFGQIDASIDVQLQELREVLYEVSMESGQ</sequence>
<feature type="domain" description="Flagellar assembly protein FliH/Type III secretion system HrpE" evidence="9">
    <location>
        <begin position="140"/>
        <end position="256"/>
    </location>
</feature>
<keyword evidence="5" id="KW-0653">Protein transport</keyword>
<dbReference type="NCBIfam" id="TIGR03825">
    <property type="entry name" value="FliH_bacil"/>
    <property type="match status" value="1"/>
</dbReference>
<evidence type="ECO:0000256" key="7">
    <source>
        <dbReference type="NCBIfam" id="TIGR03825"/>
    </source>
</evidence>
<evidence type="ECO:0000313" key="11">
    <source>
        <dbReference type="Proteomes" id="UP000198642"/>
    </source>
</evidence>
<reference evidence="10 11" key="1">
    <citation type="submission" date="2016-10" db="EMBL/GenBank/DDBJ databases">
        <authorList>
            <person name="de Groot N.N."/>
        </authorList>
    </citation>
    <scope>NUCLEOTIDE SEQUENCE [LARGE SCALE GENOMIC DNA]</scope>
    <source>
        <strain evidence="10 11">CGMCC 1.3702</strain>
    </source>
</reference>
<keyword evidence="6" id="KW-1006">Bacterial flagellum protein export</keyword>
<protein>
    <recommendedName>
        <fullName evidence="7">Flagellar assembly protein FliH</fullName>
    </recommendedName>
</protein>
<keyword evidence="10" id="KW-0969">Cilium</keyword>
<dbReference type="STRING" id="237679.SAMN04488072_101531"/>
<dbReference type="PANTHER" id="PTHR34982">
    <property type="entry name" value="YOP PROTEINS TRANSLOCATION PROTEIN L"/>
    <property type="match status" value="1"/>
</dbReference>
<gene>
    <name evidence="10" type="ORF">SAMN04488072_101531</name>
</gene>
<dbReference type="InterPro" id="IPR018035">
    <property type="entry name" value="Flagellar_FliH/T3SS_HrpE"/>
</dbReference>
<keyword evidence="3" id="KW-0813">Transport</keyword>
<keyword evidence="10" id="KW-0966">Cell projection</keyword>
<evidence type="ECO:0000256" key="8">
    <source>
        <dbReference type="SAM" id="Coils"/>
    </source>
</evidence>
<organism evidence="10 11">
    <name type="scientific">Lentibacillus halodurans</name>
    <dbReference type="NCBI Taxonomy" id="237679"/>
    <lineage>
        <taxon>Bacteria</taxon>
        <taxon>Bacillati</taxon>
        <taxon>Bacillota</taxon>
        <taxon>Bacilli</taxon>
        <taxon>Bacillales</taxon>
        <taxon>Bacillaceae</taxon>
        <taxon>Lentibacillus</taxon>
    </lineage>
</organism>
<dbReference type="GO" id="GO:0005829">
    <property type="term" value="C:cytosol"/>
    <property type="evidence" value="ECO:0007669"/>
    <property type="project" value="TreeGrafter"/>
</dbReference>
<name>A0A1I0VNV1_9BACI</name>
<accession>A0A1I0VNV1</accession>
<dbReference type="PANTHER" id="PTHR34982:SF1">
    <property type="entry name" value="FLAGELLAR ASSEMBLY PROTEIN FLIH"/>
    <property type="match status" value="1"/>
</dbReference>
<dbReference type="InterPro" id="IPR051472">
    <property type="entry name" value="T3SS_Stator/FliH"/>
</dbReference>
<comment type="similarity">
    <text evidence="2">Belongs to the FliH family.</text>
</comment>
<dbReference type="GO" id="GO:0044781">
    <property type="term" value="P:bacterial-type flagellum organization"/>
    <property type="evidence" value="ECO:0007669"/>
    <property type="project" value="UniProtKB-KW"/>
</dbReference>
<evidence type="ECO:0000256" key="6">
    <source>
        <dbReference type="ARBA" id="ARBA00023225"/>
    </source>
</evidence>
<keyword evidence="11" id="KW-1185">Reference proteome</keyword>
<comment type="function">
    <text evidence="1">Needed for flagellar regrowth and assembly.</text>
</comment>
<dbReference type="GO" id="GO:0015031">
    <property type="term" value="P:protein transport"/>
    <property type="evidence" value="ECO:0007669"/>
    <property type="project" value="UniProtKB-KW"/>
</dbReference>
<dbReference type="InterPro" id="IPR022524">
    <property type="entry name" value="FliH_Bacilli"/>
</dbReference>
<evidence type="ECO:0000256" key="4">
    <source>
        <dbReference type="ARBA" id="ARBA00022795"/>
    </source>
</evidence>
<dbReference type="EMBL" id="FOJW01000001">
    <property type="protein sequence ID" value="SFA77673.1"/>
    <property type="molecule type" value="Genomic_DNA"/>
</dbReference>
<keyword evidence="10" id="KW-0282">Flagellum</keyword>
<proteinExistence type="inferred from homology"/>
<dbReference type="Pfam" id="PF02108">
    <property type="entry name" value="FliH"/>
    <property type="match status" value="1"/>
</dbReference>
<evidence type="ECO:0000256" key="1">
    <source>
        <dbReference type="ARBA" id="ARBA00003041"/>
    </source>
</evidence>
<keyword evidence="8" id="KW-0175">Coiled coil</keyword>
<keyword evidence="4" id="KW-1005">Bacterial flagellum biogenesis</keyword>
<evidence type="ECO:0000256" key="2">
    <source>
        <dbReference type="ARBA" id="ARBA00006602"/>
    </source>
</evidence>